<dbReference type="InterPro" id="IPR013783">
    <property type="entry name" value="Ig-like_fold"/>
</dbReference>
<dbReference type="RefSeq" id="XP_014160306.1">
    <property type="nucleotide sequence ID" value="XM_014304831.1"/>
</dbReference>
<gene>
    <name evidence="2" type="ORF">SARC_01454</name>
</gene>
<sequence>MSMVMKNKKLSAWQNGLNEEYSSVSSSAVIEVSKTRESTDTLSTNKTFTANTDLKDSKNTSHGDDSSHTNAHAVDHNSVHTQSISEIKTIGDGEENQTIAATTSVVVQSHDDDHVETDSEDNKLSNQDEHSQPNTKPKKVEGTASGNTSYINVPKNNTTAPENDMTNGASLVALPTETLNLEAQMAAIEELMGRFKSEHETEVIVNGKKVLRSLKVDVYTDKVTGMEIDNTVSIQTFDPKLRTAALISQSAVSVKNSELKINSTRLTACQPVRWHIVARDKDNNLVTEGGESFYAELRGPAIILPVIRYTGEGIYSIEFTPFTPGKYQLQLRHDFSRFSGTSHGCQTLDKSGMFNHFKIDIEQIKVSVNMSLYVD</sequence>
<reference evidence="2 3" key="1">
    <citation type="submission" date="2011-02" db="EMBL/GenBank/DDBJ databases">
        <title>The Genome Sequence of Sphaeroforma arctica JP610.</title>
        <authorList>
            <consortium name="The Broad Institute Genome Sequencing Platform"/>
            <person name="Russ C."/>
            <person name="Cuomo C."/>
            <person name="Young S.K."/>
            <person name="Zeng Q."/>
            <person name="Gargeya S."/>
            <person name="Alvarado L."/>
            <person name="Berlin A."/>
            <person name="Chapman S.B."/>
            <person name="Chen Z."/>
            <person name="Freedman E."/>
            <person name="Gellesch M."/>
            <person name="Goldberg J."/>
            <person name="Griggs A."/>
            <person name="Gujja S."/>
            <person name="Heilman E."/>
            <person name="Heiman D."/>
            <person name="Howarth C."/>
            <person name="Mehta T."/>
            <person name="Neiman D."/>
            <person name="Pearson M."/>
            <person name="Roberts A."/>
            <person name="Saif S."/>
            <person name="Shea T."/>
            <person name="Shenoy N."/>
            <person name="Sisk P."/>
            <person name="Stolte C."/>
            <person name="Sykes S."/>
            <person name="White J."/>
            <person name="Yandava C."/>
            <person name="Burger G."/>
            <person name="Gray M.W."/>
            <person name="Holland P.W.H."/>
            <person name="King N."/>
            <person name="Lang F.B.F."/>
            <person name="Roger A.J."/>
            <person name="Ruiz-Trillo I."/>
            <person name="Haas B."/>
            <person name="Nusbaum C."/>
            <person name="Birren B."/>
        </authorList>
    </citation>
    <scope>NUCLEOTIDE SEQUENCE [LARGE SCALE GENOMIC DNA]</scope>
    <source>
        <strain evidence="2 3">JP610</strain>
    </source>
</reference>
<feature type="compositionally biased region" description="Polar residues" evidence="1">
    <location>
        <begin position="144"/>
        <end position="164"/>
    </location>
</feature>
<evidence type="ECO:0000256" key="1">
    <source>
        <dbReference type="SAM" id="MobiDB-lite"/>
    </source>
</evidence>
<feature type="compositionally biased region" description="Basic and acidic residues" evidence="1">
    <location>
        <begin position="53"/>
        <end position="78"/>
    </location>
</feature>
<proteinExistence type="predicted"/>
<dbReference type="GeneID" id="25901958"/>
<evidence type="ECO:0000313" key="3">
    <source>
        <dbReference type="Proteomes" id="UP000054560"/>
    </source>
</evidence>
<dbReference type="SUPFAM" id="SSF81296">
    <property type="entry name" value="E set domains"/>
    <property type="match status" value="1"/>
</dbReference>
<organism evidence="2 3">
    <name type="scientific">Sphaeroforma arctica JP610</name>
    <dbReference type="NCBI Taxonomy" id="667725"/>
    <lineage>
        <taxon>Eukaryota</taxon>
        <taxon>Ichthyosporea</taxon>
        <taxon>Ichthyophonida</taxon>
        <taxon>Sphaeroforma</taxon>
    </lineage>
</organism>
<dbReference type="Proteomes" id="UP000054560">
    <property type="component" value="Unassembled WGS sequence"/>
</dbReference>
<protein>
    <submittedName>
        <fullName evidence="2">Uncharacterized protein</fullName>
    </submittedName>
</protein>
<keyword evidence="3" id="KW-1185">Reference proteome</keyword>
<feature type="region of interest" description="Disordered" evidence="1">
    <location>
        <begin position="109"/>
        <end position="164"/>
    </location>
</feature>
<dbReference type="AlphaFoldDB" id="A0A0L0GBW9"/>
<feature type="compositionally biased region" description="Basic and acidic residues" evidence="1">
    <location>
        <begin position="109"/>
        <end position="131"/>
    </location>
</feature>
<evidence type="ECO:0000313" key="2">
    <source>
        <dbReference type="EMBL" id="KNC86404.1"/>
    </source>
</evidence>
<dbReference type="InterPro" id="IPR014756">
    <property type="entry name" value="Ig_E-set"/>
</dbReference>
<accession>A0A0L0GBW9</accession>
<name>A0A0L0GBW9_9EUKA</name>
<feature type="region of interest" description="Disordered" evidence="1">
    <location>
        <begin position="51"/>
        <end position="83"/>
    </location>
</feature>
<dbReference type="EMBL" id="KQ241653">
    <property type="protein sequence ID" value="KNC86404.1"/>
    <property type="molecule type" value="Genomic_DNA"/>
</dbReference>
<dbReference type="Gene3D" id="2.60.40.10">
    <property type="entry name" value="Immunoglobulins"/>
    <property type="match status" value="1"/>
</dbReference>